<keyword evidence="2" id="KW-1185">Reference proteome</keyword>
<keyword evidence="1" id="KW-0614">Plasmid</keyword>
<evidence type="ECO:0000313" key="2">
    <source>
        <dbReference type="Proteomes" id="UP000002875"/>
    </source>
</evidence>
<dbReference type="Gene3D" id="3.90.1530.10">
    <property type="entry name" value="Conserved hypothetical protein from pyrococcus furiosus pfu- 392566-001, ParB domain"/>
    <property type="match status" value="1"/>
</dbReference>
<dbReference type="RefSeq" id="WP_015026373.1">
    <property type="nucleotide sequence ID" value="NC_018743.1"/>
</dbReference>
<accession>A0ABN4AT06</accession>
<sequence length="303" mass="34787">MAKKVDFMAGFNQATQNLPVSAFSEQEKIKKSLIVVDELKRFIPALTKEEFQQLENNILEHGCKDPLTIWLTTEKIAGISEMENPVYVILDGHNRYEICKNHLVDFKISSPLKFETMDSAKDYMINHQLGRRNLNPEQISYFRGLKYLSLKKEKGKYERDEHNGKIFHYENEASTEDKNANEKHNGKIYHYEKTTTAQDLAKEFNISEKTIRNDALFAKSVENLPADLRTEVLQGKSLLTKAEVIEFGKTGELKAGVGEPKKANQPLVVKEKILNLLKQNSEILTVKEYRDLISEIKLIIKAL</sequence>
<geneLocation type="plasmid" evidence="1 2">
    <name>pEMTOL03</name>
</geneLocation>
<dbReference type="Proteomes" id="UP000002875">
    <property type="component" value="Plasmid pEMTOL03"/>
</dbReference>
<dbReference type="EMBL" id="CP002964">
    <property type="protein sequence ID" value="AFK05707.1"/>
    <property type="molecule type" value="Genomic_DNA"/>
</dbReference>
<proteinExistence type="predicted"/>
<dbReference type="InterPro" id="IPR036086">
    <property type="entry name" value="ParB/Sulfiredoxin_sf"/>
</dbReference>
<protein>
    <recommendedName>
        <fullName evidence="3">ParB/Sulfiredoxin domain-containing protein</fullName>
    </recommendedName>
</protein>
<reference evidence="1 2" key="1">
    <citation type="submission" date="2011-07" db="EMBL/GenBank/DDBJ databases">
        <title>The complete genome of plasmid 3 of Emticicia oligotrophica DSM 17448.</title>
        <authorList>
            <consortium name="US DOE Joint Genome Institute (JGI-PGF)"/>
            <person name="Lucas S."/>
            <person name="Han J."/>
            <person name="Lapidus A."/>
            <person name="Bruce D."/>
            <person name="Goodwin L."/>
            <person name="Pitluck S."/>
            <person name="Peters L."/>
            <person name="Kyrpides N."/>
            <person name="Mavromatis K."/>
            <person name="Ivanova N."/>
            <person name="Ovchinnikova G."/>
            <person name="Teshima H."/>
            <person name="Detter J.C."/>
            <person name="Tapia R."/>
            <person name="Han C."/>
            <person name="Land M."/>
            <person name="Hauser L."/>
            <person name="Markowitz V."/>
            <person name="Cheng J.-F."/>
            <person name="Hugenholtz P."/>
            <person name="Woyke T."/>
            <person name="Wu D."/>
            <person name="Tindall B."/>
            <person name="Pomrenke H."/>
            <person name="Brambilla E."/>
            <person name="Klenk H.-P."/>
            <person name="Eisen J.A."/>
        </authorList>
    </citation>
    <scope>NUCLEOTIDE SEQUENCE [LARGE SCALE GENOMIC DNA]</scope>
    <source>
        <strain evidence="2">DSM 17448 / GPTSA100-15</strain>
        <plasmid evidence="1 2">pEMTOL03</plasmid>
    </source>
</reference>
<gene>
    <name evidence="1" type="ordered locus">Emtol_0078</name>
</gene>
<organism evidence="1 2">
    <name type="scientific">Emticicia oligotrophica (strain DSM 17448 / CIP 109782 / MTCC 6937 / GPTSA100-15)</name>
    <dbReference type="NCBI Taxonomy" id="929562"/>
    <lineage>
        <taxon>Bacteria</taxon>
        <taxon>Pseudomonadati</taxon>
        <taxon>Bacteroidota</taxon>
        <taxon>Cytophagia</taxon>
        <taxon>Cytophagales</taxon>
        <taxon>Leadbetterellaceae</taxon>
        <taxon>Emticicia</taxon>
    </lineage>
</organism>
<evidence type="ECO:0008006" key="3">
    <source>
        <dbReference type="Google" id="ProtNLM"/>
    </source>
</evidence>
<evidence type="ECO:0000313" key="1">
    <source>
        <dbReference type="EMBL" id="AFK05707.1"/>
    </source>
</evidence>
<dbReference type="SUPFAM" id="SSF110849">
    <property type="entry name" value="ParB/Sulfiredoxin"/>
    <property type="match status" value="1"/>
</dbReference>
<name>A0ABN4AT06_EMTOG</name>